<dbReference type="OrthoDB" id="1119899at2"/>
<dbReference type="EMBL" id="VOOR01000030">
    <property type="protein sequence ID" value="TXB62406.1"/>
    <property type="molecule type" value="Genomic_DNA"/>
</dbReference>
<comment type="caution">
    <text evidence="4">The sequence shown here is derived from an EMBL/GenBank/DDBJ whole genome shotgun (WGS) entry which is preliminary data.</text>
</comment>
<dbReference type="Pfam" id="PF00571">
    <property type="entry name" value="CBS"/>
    <property type="match status" value="2"/>
</dbReference>
<keyword evidence="5" id="KW-1185">Reference proteome</keyword>
<dbReference type="PANTHER" id="PTHR43080:SF2">
    <property type="entry name" value="CBS DOMAIN-CONTAINING PROTEIN"/>
    <property type="match status" value="1"/>
</dbReference>
<keyword evidence="1 2" id="KW-0129">CBS domain</keyword>
<feature type="domain" description="CBS" evidence="3">
    <location>
        <begin position="11"/>
        <end position="68"/>
    </location>
</feature>
<proteinExistence type="predicted"/>
<dbReference type="InterPro" id="IPR046342">
    <property type="entry name" value="CBS_dom_sf"/>
</dbReference>
<evidence type="ECO:0000313" key="4">
    <source>
        <dbReference type="EMBL" id="TXB62406.1"/>
    </source>
</evidence>
<evidence type="ECO:0000256" key="2">
    <source>
        <dbReference type="PROSITE-ProRule" id="PRU00703"/>
    </source>
</evidence>
<accession>A0A5C6RJ07</accession>
<reference evidence="4 5" key="1">
    <citation type="submission" date="2019-08" db="EMBL/GenBank/DDBJ databases">
        <title>Genome of Phaeodactylibacter luteus.</title>
        <authorList>
            <person name="Bowman J.P."/>
        </authorList>
    </citation>
    <scope>NUCLEOTIDE SEQUENCE [LARGE SCALE GENOMIC DNA]</scope>
    <source>
        <strain evidence="4 5">KCTC 42180</strain>
    </source>
</reference>
<dbReference type="PANTHER" id="PTHR43080">
    <property type="entry name" value="CBS DOMAIN-CONTAINING PROTEIN CBSX3, MITOCHONDRIAL"/>
    <property type="match status" value="1"/>
</dbReference>
<protein>
    <submittedName>
        <fullName evidence="4">CBS domain-containing protein</fullName>
    </submittedName>
</protein>
<sequence>MNILDPVKSIMTTNLLTVTTGDKLTAVKEIFDNHRVHHIPVVRYKELVGIISKTDFLHFLRGFNRNAEDEFVNEARMRAYKVEDIMTKGIAKLAPEDRINVALEIFLENRFHAIPVVNAAGELEGLLTTFDIIKTLAQTPVSPEDILESRKH</sequence>
<gene>
    <name evidence="4" type="ORF">FRY97_14080</name>
</gene>
<dbReference type="AlphaFoldDB" id="A0A5C6RJ07"/>
<feature type="domain" description="CBS" evidence="3">
    <location>
        <begin position="86"/>
        <end position="144"/>
    </location>
</feature>
<dbReference type="Proteomes" id="UP000321580">
    <property type="component" value="Unassembled WGS sequence"/>
</dbReference>
<evidence type="ECO:0000313" key="5">
    <source>
        <dbReference type="Proteomes" id="UP000321580"/>
    </source>
</evidence>
<evidence type="ECO:0000259" key="3">
    <source>
        <dbReference type="PROSITE" id="PS51371"/>
    </source>
</evidence>
<dbReference type="Gene3D" id="3.10.580.10">
    <property type="entry name" value="CBS-domain"/>
    <property type="match status" value="1"/>
</dbReference>
<dbReference type="InterPro" id="IPR051257">
    <property type="entry name" value="Diverse_CBS-Domain"/>
</dbReference>
<name>A0A5C6RJ07_9BACT</name>
<dbReference type="PROSITE" id="PS51371">
    <property type="entry name" value="CBS"/>
    <property type="match status" value="2"/>
</dbReference>
<evidence type="ECO:0000256" key="1">
    <source>
        <dbReference type="ARBA" id="ARBA00023122"/>
    </source>
</evidence>
<dbReference type="SMART" id="SM00116">
    <property type="entry name" value="CBS"/>
    <property type="match status" value="2"/>
</dbReference>
<dbReference type="RefSeq" id="WP_147168192.1">
    <property type="nucleotide sequence ID" value="NZ_VOOR01000030.1"/>
</dbReference>
<dbReference type="InterPro" id="IPR000644">
    <property type="entry name" value="CBS_dom"/>
</dbReference>
<dbReference type="SUPFAM" id="SSF54631">
    <property type="entry name" value="CBS-domain pair"/>
    <property type="match status" value="1"/>
</dbReference>
<organism evidence="4 5">
    <name type="scientific">Phaeodactylibacter luteus</name>
    <dbReference type="NCBI Taxonomy" id="1564516"/>
    <lineage>
        <taxon>Bacteria</taxon>
        <taxon>Pseudomonadati</taxon>
        <taxon>Bacteroidota</taxon>
        <taxon>Saprospiria</taxon>
        <taxon>Saprospirales</taxon>
        <taxon>Haliscomenobacteraceae</taxon>
        <taxon>Phaeodactylibacter</taxon>
    </lineage>
</organism>